<proteinExistence type="predicted"/>
<dbReference type="Gene3D" id="3.30.420.40">
    <property type="match status" value="1"/>
</dbReference>
<feature type="region of interest" description="Disordered" evidence="1">
    <location>
        <begin position="118"/>
        <end position="141"/>
    </location>
</feature>
<reference evidence="3 4" key="1">
    <citation type="journal article" date="2016" name="Nat. Commun.">
        <title>Thousands of microbial genomes shed light on interconnected biogeochemical processes in an aquifer system.</title>
        <authorList>
            <person name="Anantharaman K."/>
            <person name="Brown C.T."/>
            <person name="Hug L.A."/>
            <person name="Sharon I."/>
            <person name="Castelle C.J."/>
            <person name="Probst A.J."/>
            <person name="Thomas B.C."/>
            <person name="Singh A."/>
            <person name="Wilkins M.J."/>
            <person name="Karaoz U."/>
            <person name="Brodie E.L."/>
            <person name="Williams K.H."/>
            <person name="Hubbard S.S."/>
            <person name="Banfield J.F."/>
        </authorList>
    </citation>
    <scope>NUCLEOTIDE SEQUENCE [LARGE SCALE GENOMIC DNA]</scope>
</reference>
<dbReference type="InterPro" id="IPR043129">
    <property type="entry name" value="ATPase_NBD"/>
</dbReference>
<dbReference type="EMBL" id="MHHS01000008">
    <property type="protein sequence ID" value="OGY37369.1"/>
    <property type="molecule type" value="Genomic_DNA"/>
</dbReference>
<evidence type="ECO:0000256" key="1">
    <source>
        <dbReference type="SAM" id="MobiDB-lite"/>
    </source>
</evidence>
<dbReference type="InterPro" id="IPR000905">
    <property type="entry name" value="Gcp-like_dom"/>
</dbReference>
<evidence type="ECO:0000313" key="4">
    <source>
        <dbReference type="Proteomes" id="UP000177941"/>
    </source>
</evidence>
<name>A0A1G1XBL2_9BACT</name>
<feature type="domain" description="Gcp-like" evidence="2">
    <location>
        <begin position="41"/>
        <end position="96"/>
    </location>
</feature>
<dbReference type="Pfam" id="PF00814">
    <property type="entry name" value="TsaD"/>
    <property type="match status" value="1"/>
</dbReference>
<dbReference type="AlphaFoldDB" id="A0A1G1XBL2"/>
<comment type="caution">
    <text evidence="3">The sequence shown here is derived from an EMBL/GenBank/DDBJ whole genome shotgun (WGS) entry which is preliminary data.</text>
</comment>
<sequence length="141" mass="14952">MNPLIFIIDTAHPTARIILADDTNVFGKREWENTPKVGTTLLVNIEELLQEAGKQKMDITRVAVHAGPGSYGLVRTGIVTATVLGQAVGAEIVAVSGDTEEEVVASARTAEKVDAVEPKYRNVDSGSPLRSRASRGAASPE</sequence>
<evidence type="ECO:0000313" key="3">
    <source>
        <dbReference type="EMBL" id="OGY37369.1"/>
    </source>
</evidence>
<accession>A0A1G1XBL2</accession>
<gene>
    <name evidence="3" type="ORF">A3E36_03000</name>
</gene>
<dbReference type="SUPFAM" id="SSF53067">
    <property type="entry name" value="Actin-like ATPase domain"/>
    <property type="match status" value="1"/>
</dbReference>
<organism evidence="3 4">
    <name type="scientific">Candidatus Andersenbacteria bacterium RIFCSPHIGHO2_12_FULL_45_11b</name>
    <dbReference type="NCBI Taxonomy" id="1797282"/>
    <lineage>
        <taxon>Bacteria</taxon>
        <taxon>Candidatus Anderseniibacteriota</taxon>
    </lineage>
</organism>
<dbReference type="Proteomes" id="UP000177941">
    <property type="component" value="Unassembled WGS sequence"/>
</dbReference>
<evidence type="ECO:0000259" key="2">
    <source>
        <dbReference type="Pfam" id="PF00814"/>
    </source>
</evidence>
<protein>
    <recommendedName>
        <fullName evidence="2">Gcp-like domain-containing protein</fullName>
    </recommendedName>
</protein>